<dbReference type="RefSeq" id="WP_152024184.1">
    <property type="nucleotide sequence ID" value="NZ_DF968179.1"/>
</dbReference>
<feature type="transmembrane region" description="Helical" evidence="1">
    <location>
        <begin position="354"/>
        <end position="382"/>
    </location>
</feature>
<feature type="transmembrane region" description="Helical" evidence="1">
    <location>
        <begin position="186"/>
        <end position="203"/>
    </location>
</feature>
<feature type="transmembrane region" description="Helical" evidence="1">
    <location>
        <begin position="516"/>
        <end position="536"/>
    </location>
</feature>
<dbReference type="AlphaFoldDB" id="A0A0K8P962"/>
<dbReference type="Proteomes" id="UP000053370">
    <property type="component" value="Unassembled WGS sequence"/>
</dbReference>
<sequence>MKMREKLISLIVLIGILSLLLYSVNQDVFEYDDVFLIGRNFLKNTDAKGDYFLSPSMTLKPGLYDIVIKGSTDGDFNSILISVDNVILQRIEFPKETTELKIQYTVEKPSETIRIGSYFDQSSDNFAIDEISIHSSNVIYKNSVLFHIVISLFWVVTIVFLGFRFIFPTSYERLIGHRFSSATKQAFWIILLLTLFISIPLYSSDYIKGDDSTFHMSRIEGIKTSLSYGYFPTRIHLFTVFDYGYGSGLFYPDIFLYFPAILRLLGFDFVLTYKIFIFLLNFLAIGSAYLAAKNIMNSHDAGIAAAILYAFAAYRIIDFYNRGAVGEALAFVFIPWIIWGFYEIFDGKPHHWPILAVGFIGITCSHVITLAMAGFLSLLFLIGSFRKILENKEIFLSIIKAFAVTICVTAFFLLPLFEQLIENSTGLVYTDKNPMQGGLPFRTIFTAYADWYAPAKPSVGYPLLIVSIFPLIFYKNQSEIKRTLNVLVLFGILSVLMTTKLFPWDKFVGINQIIQFPWRFLTIATPLFVIAGGGYISIIPPIKSKSLVLMMLVMACSLYTIPAFSAILQSNRINVRGYHLEQNRVGNGEYLPNGADISFIEHNKNQVLSSDPTFINHEFDRKGLEFSFRFSVSDDSVIFEIPLLFYKGYQAFVTDTSGKTQKLTVNPGKHGFTSVRVDEIREGSIKIFYAGTAIQKISDGITSISILLILFMLFYKKHAKRTMRIPR</sequence>
<feature type="transmembrane region" description="Helical" evidence="1">
    <location>
        <begin position="486"/>
        <end position="504"/>
    </location>
</feature>
<feature type="transmembrane region" description="Helical" evidence="1">
    <location>
        <begin position="458"/>
        <end position="474"/>
    </location>
</feature>
<dbReference type="Pfam" id="PF20176">
    <property type="entry name" value="DUF6541"/>
    <property type="match status" value="1"/>
</dbReference>
<evidence type="ECO:0000256" key="1">
    <source>
        <dbReference type="SAM" id="Phobius"/>
    </source>
</evidence>
<feature type="transmembrane region" description="Helical" evidence="1">
    <location>
        <begin position="697"/>
        <end position="715"/>
    </location>
</feature>
<protein>
    <recommendedName>
        <fullName evidence="4">Membrane protein 6-pyruvoyl-tetrahydropterin synthase-related domain-containing protein</fullName>
    </recommendedName>
</protein>
<keyword evidence="1" id="KW-0472">Membrane</keyword>
<accession>A0A0K8P962</accession>
<feature type="transmembrane region" description="Helical" evidence="1">
    <location>
        <begin position="298"/>
        <end position="317"/>
    </location>
</feature>
<evidence type="ECO:0000313" key="2">
    <source>
        <dbReference type="EMBL" id="GAP39183.1"/>
    </source>
</evidence>
<name>A0A0K8P962_9CHLR</name>
<feature type="transmembrane region" description="Helical" evidence="1">
    <location>
        <begin position="394"/>
        <end position="417"/>
    </location>
</feature>
<dbReference type="EMBL" id="DF968179">
    <property type="protein sequence ID" value="GAP39183.1"/>
    <property type="molecule type" value="Genomic_DNA"/>
</dbReference>
<dbReference type="OrthoDB" id="995082at2"/>
<organism evidence="2">
    <name type="scientific">Flexilinea flocculi</name>
    <dbReference type="NCBI Taxonomy" id="1678840"/>
    <lineage>
        <taxon>Bacteria</taxon>
        <taxon>Bacillati</taxon>
        <taxon>Chloroflexota</taxon>
        <taxon>Anaerolineae</taxon>
        <taxon>Anaerolineales</taxon>
        <taxon>Anaerolineaceae</taxon>
        <taxon>Flexilinea</taxon>
    </lineage>
</organism>
<feature type="transmembrane region" description="Helical" evidence="1">
    <location>
        <begin position="144"/>
        <end position="166"/>
    </location>
</feature>
<gene>
    <name evidence="2" type="ORF">ATC1_11102</name>
</gene>
<keyword evidence="1" id="KW-1133">Transmembrane helix</keyword>
<evidence type="ECO:0000313" key="3">
    <source>
        <dbReference type="Proteomes" id="UP000053370"/>
    </source>
</evidence>
<keyword evidence="1" id="KW-0812">Transmembrane</keyword>
<feature type="transmembrane region" description="Helical" evidence="1">
    <location>
        <begin position="270"/>
        <end position="292"/>
    </location>
</feature>
<proteinExistence type="predicted"/>
<feature type="transmembrane region" description="Helical" evidence="1">
    <location>
        <begin position="548"/>
        <end position="568"/>
    </location>
</feature>
<feature type="transmembrane region" description="Helical" evidence="1">
    <location>
        <begin position="324"/>
        <end position="342"/>
    </location>
</feature>
<dbReference type="InterPro" id="IPR046671">
    <property type="entry name" value="DUF6541"/>
</dbReference>
<feature type="transmembrane region" description="Helical" evidence="1">
    <location>
        <begin position="235"/>
        <end position="258"/>
    </location>
</feature>
<reference evidence="2" key="1">
    <citation type="journal article" date="2015" name="Genome Announc.">
        <title>Draft Genome Sequence of Anaerolineae Strain TC1, a Novel Isolate from a Methanogenic Wastewater Treatment System.</title>
        <authorList>
            <person name="Matsuura N."/>
            <person name="Tourlousse D.M."/>
            <person name="Sun L."/>
            <person name="Toyonaga M."/>
            <person name="Kuroda K."/>
            <person name="Ohashi A."/>
            <person name="Cruz R."/>
            <person name="Yamaguchi T."/>
            <person name="Sekiguchi Y."/>
        </authorList>
    </citation>
    <scope>NUCLEOTIDE SEQUENCE [LARGE SCALE GENOMIC DNA]</scope>
    <source>
        <strain evidence="2">TC1</strain>
    </source>
</reference>
<keyword evidence="3" id="KW-1185">Reference proteome</keyword>
<evidence type="ECO:0008006" key="4">
    <source>
        <dbReference type="Google" id="ProtNLM"/>
    </source>
</evidence>
<dbReference type="STRING" id="1678840.ATC1_11102"/>